<keyword evidence="2" id="KW-1185">Reference proteome</keyword>
<dbReference type="EMBL" id="LGIA01000006">
    <property type="protein sequence ID" value="KOH47056.1"/>
    <property type="molecule type" value="Genomic_DNA"/>
</dbReference>
<dbReference type="RefSeq" id="WP_157624308.1">
    <property type="nucleotide sequence ID" value="NZ_LGIA01000006.1"/>
</dbReference>
<dbReference type="InterPro" id="IPR010985">
    <property type="entry name" value="Ribbon_hlx_hlx"/>
</dbReference>
<dbReference type="STRING" id="1409788.NC99_00990"/>
<evidence type="ECO:0000313" key="1">
    <source>
        <dbReference type="EMBL" id="KOH47056.1"/>
    </source>
</evidence>
<organism evidence="1 2">
    <name type="scientific">Sunxiuqinia dokdonensis</name>
    <dbReference type="NCBI Taxonomy" id="1409788"/>
    <lineage>
        <taxon>Bacteria</taxon>
        <taxon>Pseudomonadati</taxon>
        <taxon>Bacteroidota</taxon>
        <taxon>Bacteroidia</taxon>
        <taxon>Marinilabiliales</taxon>
        <taxon>Prolixibacteraceae</taxon>
        <taxon>Sunxiuqinia</taxon>
    </lineage>
</organism>
<dbReference type="GO" id="GO:0006355">
    <property type="term" value="P:regulation of DNA-templated transcription"/>
    <property type="evidence" value="ECO:0007669"/>
    <property type="project" value="InterPro"/>
</dbReference>
<protein>
    <submittedName>
        <fullName evidence="1">Uncharacterized protein</fullName>
    </submittedName>
</protein>
<dbReference type="SUPFAM" id="SSF47598">
    <property type="entry name" value="Ribbon-helix-helix"/>
    <property type="match status" value="1"/>
</dbReference>
<name>A0A0L8VF17_9BACT</name>
<gene>
    <name evidence="1" type="ORF">NC99_00990</name>
</gene>
<reference evidence="2" key="1">
    <citation type="submission" date="2015-07" db="EMBL/GenBank/DDBJ databases">
        <title>Genome sequencing of Sunxiuqinia dokdonensis strain SK.</title>
        <authorList>
            <person name="Ahn S."/>
            <person name="Kim B.-C."/>
        </authorList>
    </citation>
    <scope>NUCLEOTIDE SEQUENCE [LARGE SCALE GENOMIC DNA]</scope>
    <source>
        <strain evidence="2">SK</strain>
    </source>
</reference>
<proteinExistence type="predicted"/>
<sequence>MKDVTIPKQETKTKRMIVLVTPTEHKRIKQYCRDRKVTLTNVIRFALKETFDL</sequence>
<evidence type="ECO:0000313" key="2">
    <source>
        <dbReference type="Proteomes" id="UP000036958"/>
    </source>
</evidence>
<dbReference type="AlphaFoldDB" id="A0A0L8VF17"/>
<dbReference type="Proteomes" id="UP000036958">
    <property type="component" value="Unassembled WGS sequence"/>
</dbReference>
<comment type="caution">
    <text evidence="1">The sequence shown here is derived from an EMBL/GenBank/DDBJ whole genome shotgun (WGS) entry which is preliminary data.</text>
</comment>
<accession>A0A0L8VF17</accession>